<dbReference type="Pfam" id="PF05572">
    <property type="entry name" value="Peptidase_M43"/>
    <property type="match status" value="1"/>
</dbReference>
<feature type="signal peptide" evidence="9">
    <location>
        <begin position="1"/>
        <end position="19"/>
    </location>
</feature>
<comment type="similarity">
    <text evidence="1">Belongs to the peptidase M43B family.</text>
</comment>
<proteinExistence type="inferred from homology"/>
<evidence type="ECO:0000259" key="10">
    <source>
        <dbReference type="Pfam" id="PF05572"/>
    </source>
</evidence>
<dbReference type="AlphaFoldDB" id="W2S708"/>
<dbReference type="SUPFAM" id="SSF55486">
    <property type="entry name" value="Metalloproteases ('zincins'), catalytic domain"/>
    <property type="match status" value="1"/>
</dbReference>
<evidence type="ECO:0000256" key="4">
    <source>
        <dbReference type="ARBA" id="ARBA00022729"/>
    </source>
</evidence>
<dbReference type="OrthoDB" id="536211at2759"/>
<dbReference type="PANTHER" id="PTHR47466:SF1">
    <property type="entry name" value="METALLOPROTEASE MEP1 (AFU_ORTHOLOGUE AFUA_1G07730)-RELATED"/>
    <property type="match status" value="1"/>
</dbReference>
<dbReference type="VEuPathDB" id="FungiDB:HMPREF1541_10575"/>
<dbReference type="EMBL" id="KB822715">
    <property type="protein sequence ID" value="ETN44395.1"/>
    <property type="molecule type" value="Genomic_DNA"/>
</dbReference>
<keyword evidence="12" id="KW-1185">Reference proteome</keyword>
<keyword evidence="5" id="KW-0378">Hydrolase</keyword>
<dbReference type="GeneID" id="19977914"/>
<feature type="domain" description="Peptidase M43 pregnancy-associated plasma-A" evidence="10">
    <location>
        <begin position="166"/>
        <end position="322"/>
    </location>
</feature>
<keyword evidence="4 9" id="KW-0732">Signal</keyword>
<sequence length="330" mass="36700">MFKLPVLYSLLQLYAVVNASAVVRRDTLYQPLSTRCSVSDPPPAYHKSLRYFDEQERQSTALWNSTSVERLLLDPLKRLFDRETAIQVDTYIHVVSTNSSSQPGSEGYVSELQLINTFAYLGNSFNRTAINFNLKNITRTVNDTWAVNGDDLTMKTALRQGSYSSLNIYYQSKLDRSGSMLGFSTLPKDYANVTSSDFITDGCNILASTVAGGTETDFDEGATTVHEVGHFFGLLHTFEGNTCSKDSWGDYVSDTPQQRDATVGCPQYQDTCPVSGISITSSRVPGPQGYAGPDPVHNFMDYSTDACLTEFTPGQTARMLNMWEQYRKGR</sequence>
<dbReference type="InterPro" id="IPR008754">
    <property type="entry name" value="Peptidase_M43"/>
</dbReference>
<keyword evidence="7" id="KW-0482">Metalloprotease</keyword>
<name>W2S708_CYPE1</name>
<protein>
    <recommendedName>
        <fullName evidence="10">Peptidase M43 pregnancy-associated plasma-A domain-containing protein</fullName>
    </recommendedName>
</protein>
<evidence type="ECO:0000256" key="1">
    <source>
        <dbReference type="ARBA" id="ARBA00008721"/>
    </source>
</evidence>
<keyword evidence="6" id="KW-0862">Zinc</keyword>
<dbReference type="InParanoid" id="W2S708"/>
<dbReference type="InterPro" id="IPR024079">
    <property type="entry name" value="MetalloPept_cat_dom_sf"/>
</dbReference>
<dbReference type="PANTHER" id="PTHR47466">
    <property type="match status" value="1"/>
</dbReference>
<evidence type="ECO:0000256" key="9">
    <source>
        <dbReference type="SAM" id="SignalP"/>
    </source>
</evidence>
<reference evidence="11 12" key="1">
    <citation type="submission" date="2013-03" db="EMBL/GenBank/DDBJ databases">
        <title>The Genome Sequence of Phialophora europaea CBS 101466.</title>
        <authorList>
            <consortium name="The Broad Institute Genomics Platform"/>
            <person name="Cuomo C."/>
            <person name="de Hoog S."/>
            <person name="Gorbushina A."/>
            <person name="Walker B."/>
            <person name="Young S.K."/>
            <person name="Zeng Q."/>
            <person name="Gargeya S."/>
            <person name="Fitzgerald M."/>
            <person name="Haas B."/>
            <person name="Abouelleil A."/>
            <person name="Allen A.W."/>
            <person name="Alvarado L."/>
            <person name="Arachchi H.M."/>
            <person name="Berlin A.M."/>
            <person name="Chapman S.B."/>
            <person name="Gainer-Dewar J."/>
            <person name="Goldberg J."/>
            <person name="Griggs A."/>
            <person name="Gujja S."/>
            <person name="Hansen M."/>
            <person name="Howarth C."/>
            <person name="Imamovic A."/>
            <person name="Ireland A."/>
            <person name="Larimer J."/>
            <person name="McCowan C."/>
            <person name="Murphy C."/>
            <person name="Pearson M."/>
            <person name="Poon T.W."/>
            <person name="Priest M."/>
            <person name="Roberts A."/>
            <person name="Saif S."/>
            <person name="Shea T."/>
            <person name="Sisk P."/>
            <person name="Sykes S."/>
            <person name="Wortman J."/>
            <person name="Nusbaum C."/>
            <person name="Birren B."/>
        </authorList>
    </citation>
    <scope>NUCLEOTIDE SEQUENCE [LARGE SCALE GENOMIC DNA]</scope>
    <source>
        <strain evidence="11 12">CBS 101466</strain>
    </source>
</reference>
<evidence type="ECO:0000256" key="3">
    <source>
        <dbReference type="ARBA" id="ARBA00022723"/>
    </source>
</evidence>
<gene>
    <name evidence="11" type="ORF">HMPREF1541_10575</name>
</gene>
<evidence type="ECO:0000256" key="5">
    <source>
        <dbReference type="ARBA" id="ARBA00022801"/>
    </source>
</evidence>
<evidence type="ECO:0000256" key="2">
    <source>
        <dbReference type="ARBA" id="ARBA00022670"/>
    </source>
</evidence>
<keyword evidence="2" id="KW-0645">Protease</keyword>
<feature type="chain" id="PRO_5004824146" description="Peptidase M43 pregnancy-associated plasma-A domain-containing protein" evidence="9">
    <location>
        <begin position="20"/>
        <end position="330"/>
    </location>
</feature>
<keyword evidence="8" id="KW-1015">Disulfide bond</keyword>
<evidence type="ECO:0000313" key="12">
    <source>
        <dbReference type="Proteomes" id="UP000030752"/>
    </source>
</evidence>
<dbReference type="eggNOG" id="ENOG502S6EM">
    <property type="taxonomic scope" value="Eukaryota"/>
</dbReference>
<dbReference type="GO" id="GO:0008237">
    <property type="term" value="F:metallopeptidase activity"/>
    <property type="evidence" value="ECO:0007669"/>
    <property type="project" value="UniProtKB-KW"/>
</dbReference>
<accession>W2S708</accession>
<keyword evidence="3" id="KW-0479">Metal-binding</keyword>
<evidence type="ECO:0000256" key="7">
    <source>
        <dbReference type="ARBA" id="ARBA00023049"/>
    </source>
</evidence>
<dbReference type="HOGENOM" id="CLU_048726_0_0_1"/>
<dbReference type="CDD" id="cd04275">
    <property type="entry name" value="ZnMc_pappalysin_like"/>
    <property type="match status" value="1"/>
</dbReference>
<evidence type="ECO:0000256" key="6">
    <source>
        <dbReference type="ARBA" id="ARBA00022833"/>
    </source>
</evidence>
<dbReference type="Gene3D" id="3.40.390.10">
    <property type="entry name" value="Collagenase (Catalytic Domain)"/>
    <property type="match status" value="1"/>
</dbReference>
<dbReference type="GO" id="GO:0006508">
    <property type="term" value="P:proteolysis"/>
    <property type="evidence" value="ECO:0007669"/>
    <property type="project" value="UniProtKB-KW"/>
</dbReference>
<dbReference type="STRING" id="1220924.W2S708"/>
<organism evidence="11 12">
    <name type="scientific">Cyphellophora europaea (strain CBS 101466)</name>
    <name type="common">Phialophora europaea</name>
    <dbReference type="NCBI Taxonomy" id="1220924"/>
    <lineage>
        <taxon>Eukaryota</taxon>
        <taxon>Fungi</taxon>
        <taxon>Dikarya</taxon>
        <taxon>Ascomycota</taxon>
        <taxon>Pezizomycotina</taxon>
        <taxon>Eurotiomycetes</taxon>
        <taxon>Chaetothyriomycetidae</taxon>
        <taxon>Chaetothyriales</taxon>
        <taxon>Cyphellophoraceae</taxon>
        <taxon>Cyphellophora</taxon>
    </lineage>
</organism>
<dbReference type="Proteomes" id="UP000030752">
    <property type="component" value="Unassembled WGS sequence"/>
</dbReference>
<dbReference type="GO" id="GO:0046872">
    <property type="term" value="F:metal ion binding"/>
    <property type="evidence" value="ECO:0007669"/>
    <property type="project" value="UniProtKB-KW"/>
</dbReference>
<evidence type="ECO:0000313" key="11">
    <source>
        <dbReference type="EMBL" id="ETN44395.1"/>
    </source>
</evidence>
<evidence type="ECO:0000256" key="8">
    <source>
        <dbReference type="ARBA" id="ARBA00023157"/>
    </source>
</evidence>
<dbReference type="RefSeq" id="XP_008713468.1">
    <property type="nucleotide sequence ID" value="XM_008715246.1"/>
</dbReference>